<evidence type="ECO:0000313" key="1">
    <source>
        <dbReference type="EMBL" id="KYC37577.1"/>
    </source>
</evidence>
<evidence type="ECO:0000313" key="2">
    <source>
        <dbReference type="Proteomes" id="UP000076925"/>
    </source>
</evidence>
<organism evidence="1 2">
    <name type="scientific">Scytonema hofmannii PCC 7110</name>
    <dbReference type="NCBI Taxonomy" id="128403"/>
    <lineage>
        <taxon>Bacteria</taxon>
        <taxon>Bacillati</taxon>
        <taxon>Cyanobacteriota</taxon>
        <taxon>Cyanophyceae</taxon>
        <taxon>Nostocales</taxon>
        <taxon>Scytonemataceae</taxon>
        <taxon>Scytonema</taxon>
    </lineage>
</organism>
<gene>
    <name evidence="1" type="ORF">WA1_39600</name>
</gene>
<accession>A0A139WYP1</accession>
<sequence>MEFKISEEHARAMAQIEEEANCDIGAGFDWGANLGEFLASTNCYIDHRKLLELLSERLEDVLSQEEIEETARSFQEQLRERVVKKYQPPQSA</sequence>
<dbReference type="Proteomes" id="UP000076925">
    <property type="component" value="Unassembled WGS sequence"/>
</dbReference>
<dbReference type="RefSeq" id="WP_017746126.1">
    <property type="nucleotide sequence ID" value="NZ_KQ976354.1"/>
</dbReference>
<dbReference type="AlphaFoldDB" id="A0A139WYP1"/>
<proteinExistence type="predicted"/>
<keyword evidence="2" id="KW-1185">Reference proteome</keyword>
<name>A0A139WYP1_9CYAN</name>
<reference evidence="1 2" key="1">
    <citation type="journal article" date="2013" name="Genome Biol. Evol.">
        <title>Genomes of Stigonematalean cyanobacteria (subsection V) and the evolution of oxygenic photosynthesis from prokaryotes to plastids.</title>
        <authorList>
            <person name="Dagan T."/>
            <person name="Roettger M."/>
            <person name="Stucken K."/>
            <person name="Landan G."/>
            <person name="Koch R."/>
            <person name="Major P."/>
            <person name="Gould S.B."/>
            <person name="Goremykin V.V."/>
            <person name="Rippka R."/>
            <person name="Tandeau de Marsac N."/>
            <person name="Gugger M."/>
            <person name="Lockhart P.J."/>
            <person name="Allen J.F."/>
            <person name="Brune I."/>
            <person name="Maus I."/>
            <person name="Puhler A."/>
            <person name="Martin W.F."/>
        </authorList>
    </citation>
    <scope>NUCLEOTIDE SEQUENCE [LARGE SCALE GENOMIC DNA]</scope>
    <source>
        <strain evidence="1 2">PCC 7110</strain>
    </source>
</reference>
<comment type="caution">
    <text evidence="1">The sequence shown here is derived from an EMBL/GenBank/DDBJ whole genome shotgun (WGS) entry which is preliminary data.</text>
</comment>
<dbReference type="EMBL" id="ANNX02000046">
    <property type="protein sequence ID" value="KYC37577.1"/>
    <property type="molecule type" value="Genomic_DNA"/>
</dbReference>
<dbReference type="OrthoDB" id="574735at2"/>
<protein>
    <submittedName>
        <fullName evidence="1">Uncharacterized protein</fullName>
    </submittedName>
</protein>